<keyword evidence="2" id="KW-1185">Reference proteome</keyword>
<name>A0A8J6FLS8_ELECQ</name>
<comment type="caution">
    <text evidence="1">The sequence shown here is derived from an EMBL/GenBank/DDBJ whole genome shotgun (WGS) entry which is preliminary data.</text>
</comment>
<dbReference type="AlphaFoldDB" id="A0A8J6FLS8"/>
<reference evidence="1" key="1">
    <citation type="thesis" date="2020" institute="ProQuest LLC" country="789 East Eisenhower Parkway, Ann Arbor, MI, USA">
        <title>Comparative Genomics and Chromosome Evolution.</title>
        <authorList>
            <person name="Mudd A.B."/>
        </authorList>
    </citation>
    <scope>NUCLEOTIDE SEQUENCE</scope>
    <source>
        <strain evidence="1">HN-11 Male</strain>
        <tissue evidence="1">Kidney and liver</tissue>
    </source>
</reference>
<accession>A0A8J6FLS8</accession>
<gene>
    <name evidence="1" type="ORF">GDO78_005834</name>
</gene>
<dbReference type="Proteomes" id="UP000770717">
    <property type="component" value="Unassembled WGS sequence"/>
</dbReference>
<evidence type="ECO:0000313" key="2">
    <source>
        <dbReference type="Proteomes" id="UP000770717"/>
    </source>
</evidence>
<proteinExistence type="predicted"/>
<evidence type="ECO:0000313" key="1">
    <source>
        <dbReference type="EMBL" id="KAG9490157.1"/>
    </source>
</evidence>
<protein>
    <submittedName>
        <fullName evidence="1">Uncharacterized protein</fullName>
    </submittedName>
</protein>
<organism evidence="1 2">
    <name type="scientific">Eleutherodactylus coqui</name>
    <name type="common">Puerto Rican coqui</name>
    <dbReference type="NCBI Taxonomy" id="57060"/>
    <lineage>
        <taxon>Eukaryota</taxon>
        <taxon>Metazoa</taxon>
        <taxon>Chordata</taxon>
        <taxon>Craniata</taxon>
        <taxon>Vertebrata</taxon>
        <taxon>Euteleostomi</taxon>
        <taxon>Amphibia</taxon>
        <taxon>Batrachia</taxon>
        <taxon>Anura</taxon>
        <taxon>Neobatrachia</taxon>
        <taxon>Hyloidea</taxon>
        <taxon>Eleutherodactylidae</taxon>
        <taxon>Eleutherodactylinae</taxon>
        <taxon>Eleutherodactylus</taxon>
        <taxon>Eleutherodactylus</taxon>
    </lineage>
</organism>
<sequence length="85" mass="9739">MDFPLCNDSFLIPQTVESQYLINAYRNGGMTQICLVQVNISGWICRNYFNFQCSNSAQLLFAPPSTHEDPYPIPCDNCCVYLLFM</sequence>
<dbReference type="EMBL" id="WNTK01000002">
    <property type="protein sequence ID" value="KAG9490157.1"/>
    <property type="molecule type" value="Genomic_DNA"/>
</dbReference>